<dbReference type="EMBL" id="JACXVP010000002">
    <property type="protein sequence ID" value="KAG5621114.1"/>
    <property type="molecule type" value="Genomic_DNA"/>
</dbReference>
<protein>
    <submittedName>
        <fullName evidence="1">Uncharacterized protein</fullName>
    </submittedName>
</protein>
<sequence>MEFSEADNMIHDSHHNSHKLDYLNNFISYELPPYVAMKKDLKIKDVVKEHVLPLLLAKSLMKFKAVSKDWEKWLSSPLLGMKMSLKRSVSINR</sequence>
<dbReference type="Proteomes" id="UP000824120">
    <property type="component" value="Chromosome 2"/>
</dbReference>
<accession>A0A9J6AA48</accession>
<dbReference type="AlphaFoldDB" id="A0A9J6AA48"/>
<comment type="caution">
    <text evidence="1">The sequence shown here is derived from an EMBL/GenBank/DDBJ whole genome shotgun (WGS) entry which is preliminary data.</text>
</comment>
<name>A0A9J6AA48_SOLCO</name>
<keyword evidence="2" id="KW-1185">Reference proteome</keyword>
<feature type="non-terminal residue" evidence="1">
    <location>
        <position position="1"/>
    </location>
</feature>
<proteinExistence type="predicted"/>
<reference evidence="1 2" key="1">
    <citation type="submission" date="2020-09" db="EMBL/GenBank/DDBJ databases">
        <title>De no assembly of potato wild relative species, Solanum commersonii.</title>
        <authorList>
            <person name="Cho K."/>
        </authorList>
    </citation>
    <scope>NUCLEOTIDE SEQUENCE [LARGE SCALE GENOMIC DNA]</scope>
    <source>
        <strain evidence="1">LZ3.2</strain>
        <tissue evidence="1">Leaf</tissue>
    </source>
</reference>
<dbReference type="OrthoDB" id="1916346at2759"/>
<evidence type="ECO:0000313" key="1">
    <source>
        <dbReference type="EMBL" id="KAG5621114.1"/>
    </source>
</evidence>
<gene>
    <name evidence="1" type="ORF">H5410_006332</name>
</gene>
<evidence type="ECO:0000313" key="2">
    <source>
        <dbReference type="Proteomes" id="UP000824120"/>
    </source>
</evidence>
<organism evidence="1 2">
    <name type="scientific">Solanum commersonii</name>
    <name type="common">Commerson's wild potato</name>
    <name type="synonym">Commerson's nightshade</name>
    <dbReference type="NCBI Taxonomy" id="4109"/>
    <lineage>
        <taxon>Eukaryota</taxon>
        <taxon>Viridiplantae</taxon>
        <taxon>Streptophyta</taxon>
        <taxon>Embryophyta</taxon>
        <taxon>Tracheophyta</taxon>
        <taxon>Spermatophyta</taxon>
        <taxon>Magnoliopsida</taxon>
        <taxon>eudicotyledons</taxon>
        <taxon>Gunneridae</taxon>
        <taxon>Pentapetalae</taxon>
        <taxon>asterids</taxon>
        <taxon>lamiids</taxon>
        <taxon>Solanales</taxon>
        <taxon>Solanaceae</taxon>
        <taxon>Solanoideae</taxon>
        <taxon>Solaneae</taxon>
        <taxon>Solanum</taxon>
    </lineage>
</organism>